<dbReference type="EMBL" id="JAUDFV010000141">
    <property type="protein sequence ID" value="KAL2722676.1"/>
    <property type="molecule type" value="Genomic_DNA"/>
</dbReference>
<feature type="signal peptide" evidence="2">
    <location>
        <begin position="1"/>
        <end position="28"/>
    </location>
</feature>
<keyword evidence="2" id="KW-0732">Signal</keyword>
<proteinExistence type="predicted"/>
<feature type="compositionally biased region" description="Basic and acidic residues" evidence="1">
    <location>
        <begin position="455"/>
        <end position="464"/>
    </location>
</feature>
<feature type="region of interest" description="Disordered" evidence="1">
    <location>
        <begin position="446"/>
        <end position="524"/>
    </location>
</feature>
<name>A0ABD2AQL2_VESSQ</name>
<feature type="compositionally biased region" description="Basic and acidic residues" evidence="1">
    <location>
        <begin position="506"/>
        <end position="524"/>
    </location>
</feature>
<evidence type="ECO:0000313" key="3">
    <source>
        <dbReference type="EMBL" id="KAL2722676.1"/>
    </source>
</evidence>
<feature type="compositionally biased region" description="Basic and acidic residues" evidence="1">
    <location>
        <begin position="358"/>
        <end position="391"/>
    </location>
</feature>
<protein>
    <submittedName>
        <fullName evidence="3">Protein piccolo</fullName>
    </submittedName>
</protein>
<evidence type="ECO:0000256" key="1">
    <source>
        <dbReference type="SAM" id="MobiDB-lite"/>
    </source>
</evidence>
<feature type="chain" id="PRO_5044869214" evidence="2">
    <location>
        <begin position="29"/>
        <end position="524"/>
    </location>
</feature>
<feature type="region of interest" description="Disordered" evidence="1">
    <location>
        <begin position="130"/>
        <end position="155"/>
    </location>
</feature>
<organism evidence="3 4">
    <name type="scientific">Vespula squamosa</name>
    <name type="common">Southern yellow jacket</name>
    <name type="synonym">Wasp</name>
    <dbReference type="NCBI Taxonomy" id="30214"/>
    <lineage>
        <taxon>Eukaryota</taxon>
        <taxon>Metazoa</taxon>
        <taxon>Ecdysozoa</taxon>
        <taxon>Arthropoda</taxon>
        <taxon>Hexapoda</taxon>
        <taxon>Insecta</taxon>
        <taxon>Pterygota</taxon>
        <taxon>Neoptera</taxon>
        <taxon>Endopterygota</taxon>
        <taxon>Hymenoptera</taxon>
        <taxon>Apocrita</taxon>
        <taxon>Aculeata</taxon>
        <taxon>Vespoidea</taxon>
        <taxon>Vespidae</taxon>
        <taxon>Vespinae</taxon>
        <taxon>Vespula</taxon>
    </lineage>
</organism>
<feature type="compositionally biased region" description="Basic and acidic residues" evidence="1">
    <location>
        <begin position="265"/>
        <end position="295"/>
    </location>
</feature>
<evidence type="ECO:0000313" key="4">
    <source>
        <dbReference type="Proteomes" id="UP001607302"/>
    </source>
</evidence>
<accession>A0ABD2AQL2</accession>
<feature type="compositionally biased region" description="Basic and acidic residues" evidence="1">
    <location>
        <begin position="318"/>
        <end position="327"/>
    </location>
</feature>
<comment type="caution">
    <text evidence="3">The sequence shown here is derived from an EMBL/GenBank/DDBJ whole genome shotgun (WGS) entry which is preliminary data.</text>
</comment>
<reference evidence="3 4" key="1">
    <citation type="journal article" date="2024" name="Ann. Entomol. Soc. Am.">
        <title>Genomic analyses of the southern and eastern yellowjacket wasps (Hymenoptera: Vespidae) reveal evolutionary signatures of social life.</title>
        <authorList>
            <person name="Catto M.A."/>
            <person name="Caine P.B."/>
            <person name="Orr S.E."/>
            <person name="Hunt B.G."/>
            <person name="Goodisman M.A.D."/>
        </authorList>
    </citation>
    <scope>NUCLEOTIDE SEQUENCE [LARGE SCALE GENOMIC DNA]</scope>
    <source>
        <strain evidence="3">233</strain>
        <tissue evidence="3">Head and thorax</tissue>
    </source>
</reference>
<feature type="region of interest" description="Disordered" evidence="1">
    <location>
        <begin position="198"/>
        <end position="244"/>
    </location>
</feature>
<feature type="region of interest" description="Disordered" evidence="1">
    <location>
        <begin position="259"/>
        <end position="417"/>
    </location>
</feature>
<feature type="compositionally biased region" description="Polar residues" evidence="1">
    <location>
        <begin position="328"/>
        <end position="340"/>
    </location>
</feature>
<dbReference type="Proteomes" id="UP001607302">
    <property type="component" value="Unassembled WGS sequence"/>
</dbReference>
<gene>
    <name evidence="3" type="ORF">V1478_009539</name>
</gene>
<keyword evidence="4" id="KW-1185">Reference proteome</keyword>
<feature type="compositionally biased region" description="Basic and acidic residues" evidence="1">
    <location>
        <begin position="201"/>
        <end position="223"/>
    </location>
</feature>
<sequence length="524" mass="59274">MQTAGMLRGTRAIYFLVLLALLVDHAHSYPYQILPSMPGYIPVYIRNGDQPLEEINPALAEAFHEHSGLSKVSTLLQYYGTRTIKRRLKSPFNLTQSIRLDRNYGQLESTKESRTNLVVDDSRKIYYPAHARESGNSIASNERRDEEETHVGKSPELVQVPKLISLYELHEKLKKTQEEDPLKAGFVLRDSLAKVNPILSTEKKEDPEKLSQEMDKEETKPNDLYDPNPNYPELPAEIGHNRDTPQDFVSVIGLEALTEQPNVRQYKDLSHLTDEKNAVDDKNKKEEEPVKEQRPSDILSNVQKLSPIAPPEAYASQKSDEKTESKTESITGTTSTQEPTSLLYKDLSHLSNNQKVIESSDKKEEKSKKEEETSSDGAKDTVIKVTAKEENPTNVFKLSPIAPPEAYESEEKSTKDKIEEKPINTSLVHLPIHQPVVHLYKDLSHLSDDQGNTTTEKENEETPIKVESPLKVPTNVFKLSPIAPPEEYSKKEDQEGVPSSILMREIVQDDKKTDLTERNDDVST</sequence>
<feature type="compositionally biased region" description="Basic and acidic residues" evidence="1">
    <location>
        <begin position="141"/>
        <end position="153"/>
    </location>
</feature>
<dbReference type="AlphaFoldDB" id="A0ABD2AQL2"/>
<evidence type="ECO:0000256" key="2">
    <source>
        <dbReference type="SAM" id="SignalP"/>
    </source>
</evidence>